<keyword evidence="1" id="KW-0812">Transmembrane</keyword>
<protein>
    <submittedName>
        <fullName evidence="2">Uncharacterized membrane protein HdeD, DUF308 family</fullName>
    </submittedName>
</protein>
<dbReference type="STRING" id="561061.SAMN05660862_1001"/>
<keyword evidence="1" id="KW-1133">Transmembrane helix</keyword>
<keyword evidence="1" id="KW-0472">Membrane</keyword>
<dbReference type="EMBL" id="FXAU01000001">
    <property type="protein sequence ID" value="SMG15800.1"/>
    <property type="molecule type" value="Genomic_DNA"/>
</dbReference>
<feature type="transmembrane region" description="Helical" evidence="1">
    <location>
        <begin position="12"/>
        <end position="31"/>
    </location>
</feature>
<keyword evidence="3" id="KW-1185">Reference proteome</keyword>
<evidence type="ECO:0000256" key="1">
    <source>
        <dbReference type="SAM" id="Phobius"/>
    </source>
</evidence>
<feature type="transmembrane region" description="Helical" evidence="1">
    <location>
        <begin position="127"/>
        <end position="149"/>
    </location>
</feature>
<dbReference type="PANTHER" id="PTHR34989:SF1">
    <property type="entry name" value="PROTEIN HDED"/>
    <property type="match status" value="1"/>
</dbReference>
<dbReference type="AlphaFoldDB" id="A0A1X7IN31"/>
<dbReference type="GO" id="GO:0005886">
    <property type="term" value="C:plasma membrane"/>
    <property type="evidence" value="ECO:0007669"/>
    <property type="project" value="TreeGrafter"/>
</dbReference>
<dbReference type="RefSeq" id="WP_085471816.1">
    <property type="nucleotide sequence ID" value="NZ_FXAU01000001.1"/>
</dbReference>
<dbReference type="Pfam" id="PF03729">
    <property type="entry name" value="DUF308"/>
    <property type="match status" value="1"/>
</dbReference>
<reference evidence="2 3" key="1">
    <citation type="submission" date="2017-04" db="EMBL/GenBank/DDBJ databases">
        <authorList>
            <person name="Afonso C.L."/>
            <person name="Miller P.J."/>
            <person name="Scott M.A."/>
            <person name="Spackman E."/>
            <person name="Goraichik I."/>
            <person name="Dimitrov K.M."/>
            <person name="Suarez D.L."/>
            <person name="Swayne D.E."/>
        </authorList>
    </citation>
    <scope>NUCLEOTIDE SEQUENCE [LARGE SCALE GENOMIC DNA]</scope>
    <source>
        <strain evidence="2 3">DSM 22418</strain>
    </source>
</reference>
<dbReference type="InterPro" id="IPR052712">
    <property type="entry name" value="Acid_resist_chaperone_HdeD"/>
</dbReference>
<feature type="transmembrane region" description="Helical" evidence="1">
    <location>
        <begin position="37"/>
        <end position="57"/>
    </location>
</feature>
<dbReference type="PANTHER" id="PTHR34989">
    <property type="entry name" value="PROTEIN HDED"/>
    <property type="match status" value="1"/>
</dbReference>
<evidence type="ECO:0000313" key="2">
    <source>
        <dbReference type="EMBL" id="SMG15800.1"/>
    </source>
</evidence>
<sequence>MASLIEKRLNHWYIPMILGLLFFVLGFWVFASPVATFVTLAILFSIGFIVSGALEIFYSISNRAFLKNWGWYLAIGIFTSVLGVNLLIRPEISALFLSTYIGFWVLFRSIMSISTSIELKEEGEKSWVWILALGILGTIFSFVLLWNPVITGVTVAFWVGFGLITLGILNIFLSFSVRKVKRYINDIEEKIEDYLDND</sequence>
<name>A0A1X7IN31_9SPHI</name>
<feature type="transmembrane region" description="Helical" evidence="1">
    <location>
        <begin position="155"/>
        <end position="175"/>
    </location>
</feature>
<dbReference type="OrthoDB" id="7059775at2"/>
<evidence type="ECO:0000313" key="3">
    <source>
        <dbReference type="Proteomes" id="UP000192980"/>
    </source>
</evidence>
<gene>
    <name evidence="2" type="ORF">SAMN05660862_1001</name>
</gene>
<accession>A0A1X7IN31</accession>
<organism evidence="2 3">
    <name type="scientific">Sphingobacterium psychroaquaticum</name>
    <dbReference type="NCBI Taxonomy" id="561061"/>
    <lineage>
        <taxon>Bacteria</taxon>
        <taxon>Pseudomonadati</taxon>
        <taxon>Bacteroidota</taxon>
        <taxon>Sphingobacteriia</taxon>
        <taxon>Sphingobacteriales</taxon>
        <taxon>Sphingobacteriaceae</taxon>
        <taxon>Sphingobacterium</taxon>
    </lineage>
</organism>
<feature type="transmembrane region" description="Helical" evidence="1">
    <location>
        <begin position="94"/>
        <end position="115"/>
    </location>
</feature>
<proteinExistence type="predicted"/>
<dbReference type="Proteomes" id="UP000192980">
    <property type="component" value="Unassembled WGS sequence"/>
</dbReference>
<feature type="transmembrane region" description="Helical" evidence="1">
    <location>
        <begin position="69"/>
        <end position="88"/>
    </location>
</feature>
<dbReference type="InterPro" id="IPR005325">
    <property type="entry name" value="DUF308_memb"/>
</dbReference>